<gene>
    <name evidence="17 18" type="primary">ASNS</name>
</gene>
<dbReference type="InterPro" id="IPR006426">
    <property type="entry name" value="Asn_synth_AEB"/>
</dbReference>
<name>A0A6P7Y1L2_9AMPH</name>
<dbReference type="SUPFAM" id="SSF52402">
    <property type="entry name" value="Adenine nucleotide alpha hydrolases-like"/>
    <property type="match status" value="1"/>
</dbReference>
<dbReference type="InterPro" id="IPR029055">
    <property type="entry name" value="Ntn_hydrolases_N"/>
</dbReference>
<evidence type="ECO:0000256" key="5">
    <source>
        <dbReference type="ARBA" id="ARBA00022605"/>
    </source>
</evidence>
<dbReference type="PANTHER" id="PTHR11772">
    <property type="entry name" value="ASPARAGINE SYNTHETASE"/>
    <property type="match status" value="1"/>
</dbReference>
<evidence type="ECO:0000256" key="7">
    <source>
        <dbReference type="ARBA" id="ARBA00022840"/>
    </source>
</evidence>
<dbReference type="InterPro" id="IPR050795">
    <property type="entry name" value="Asn_Synthetase"/>
</dbReference>
<dbReference type="RefSeq" id="XP_030056719.1">
    <property type="nucleotide sequence ID" value="XM_030200859.1"/>
</dbReference>
<dbReference type="CDD" id="cd01991">
    <property type="entry name" value="Asn_synthase_B_C"/>
    <property type="match status" value="1"/>
</dbReference>
<keyword evidence="5" id="KW-0028">Amino-acid biosynthesis</keyword>
<evidence type="ECO:0000256" key="6">
    <source>
        <dbReference type="ARBA" id="ARBA00022741"/>
    </source>
</evidence>
<dbReference type="Gene3D" id="3.60.20.10">
    <property type="entry name" value="Glutamine Phosphoribosylpyrophosphate, subunit 1, domain 1"/>
    <property type="match status" value="1"/>
</dbReference>
<evidence type="ECO:0000256" key="10">
    <source>
        <dbReference type="ARBA" id="ARBA00048741"/>
    </source>
</evidence>
<dbReference type="GO" id="GO:0070981">
    <property type="term" value="P:L-asparagine biosynthetic process"/>
    <property type="evidence" value="ECO:0007669"/>
    <property type="project" value="UniProtKB-UniPathway"/>
</dbReference>
<proteinExistence type="predicted"/>
<dbReference type="Pfam" id="PF00733">
    <property type="entry name" value="Asn_synthase"/>
    <property type="match status" value="2"/>
</dbReference>
<feature type="signal peptide" evidence="14">
    <location>
        <begin position="1"/>
        <end position="29"/>
    </location>
</feature>
<dbReference type="FunFam" id="3.40.50.620:FF:000090">
    <property type="entry name" value="asparagine synthetase [glutamine-hydrolyzing]"/>
    <property type="match status" value="1"/>
</dbReference>
<dbReference type="Pfam" id="PF13537">
    <property type="entry name" value="GATase_7"/>
    <property type="match status" value="1"/>
</dbReference>
<dbReference type="PANTHER" id="PTHR11772:SF23">
    <property type="entry name" value="ASPARAGINE SYNTHETASE [GLUTAMINE-HYDROLYZING]"/>
    <property type="match status" value="1"/>
</dbReference>
<evidence type="ECO:0000259" key="15">
    <source>
        <dbReference type="PROSITE" id="PS51278"/>
    </source>
</evidence>
<comment type="pathway">
    <text evidence="1">Amino-acid biosynthesis; L-asparagine biosynthesis; L-asparagine from L-aspartate (L-Gln route): step 1/1.</text>
</comment>
<dbReference type="UniPathway" id="UPA00134">
    <property type="reaction ID" value="UER00195"/>
</dbReference>
<feature type="binding site" evidence="12">
    <location>
        <begin position="328"/>
        <end position="329"/>
    </location>
    <ligand>
        <name>ATP</name>
        <dbReference type="ChEBI" id="CHEBI:30616"/>
    </ligand>
</feature>
<dbReference type="SUPFAM" id="SSF56235">
    <property type="entry name" value="N-terminal nucleophile aminohydrolases (Ntn hydrolases)"/>
    <property type="match status" value="1"/>
</dbReference>
<evidence type="ECO:0000256" key="2">
    <source>
        <dbReference type="ARBA" id="ARBA00012737"/>
    </source>
</evidence>
<dbReference type="Gene3D" id="3.40.50.620">
    <property type="entry name" value="HUPs"/>
    <property type="match status" value="1"/>
</dbReference>
<evidence type="ECO:0000313" key="18">
    <source>
        <dbReference type="RefSeq" id="XP_030056728.1"/>
    </source>
</evidence>
<protein>
    <recommendedName>
        <fullName evidence="3">Asparagine synthetase [glutamine-hydrolyzing]</fullName>
        <ecNumber evidence="2">6.3.5.4</ecNumber>
    </recommendedName>
    <alternativeName>
        <fullName evidence="9">Glutamine-dependent asparagine synthetase</fullName>
    </alternativeName>
</protein>
<keyword evidence="14" id="KW-0732">Signal</keyword>
<dbReference type="Proteomes" id="UP000515156">
    <property type="component" value="Chromosome 1"/>
</dbReference>
<evidence type="ECO:0000256" key="4">
    <source>
        <dbReference type="ARBA" id="ARBA00022598"/>
    </source>
</evidence>
<feature type="binding site" evidence="12">
    <location>
        <position position="62"/>
    </location>
    <ligand>
        <name>L-glutamine</name>
        <dbReference type="ChEBI" id="CHEBI:58359"/>
    </ligand>
</feature>
<evidence type="ECO:0000256" key="1">
    <source>
        <dbReference type="ARBA" id="ARBA00005187"/>
    </source>
</evidence>
<dbReference type="GeneID" id="115468829"/>
<dbReference type="RefSeq" id="XP_030056728.1">
    <property type="nucleotide sequence ID" value="XM_030200868.1"/>
</dbReference>
<evidence type="ECO:0000313" key="16">
    <source>
        <dbReference type="Proteomes" id="UP000515156"/>
    </source>
</evidence>
<dbReference type="GO" id="GO:0005524">
    <property type="term" value="F:ATP binding"/>
    <property type="evidence" value="ECO:0007669"/>
    <property type="project" value="UniProtKB-KW"/>
</dbReference>
<feature type="binding site" evidence="12">
    <location>
        <position position="221"/>
    </location>
    <ligand>
        <name>ATP</name>
        <dbReference type="ChEBI" id="CHEBI:30616"/>
    </ligand>
</feature>
<evidence type="ECO:0000313" key="17">
    <source>
        <dbReference type="RefSeq" id="XP_030056719.1"/>
    </source>
</evidence>
<dbReference type="InterPro" id="IPR017932">
    <property type="entry name" value="GATase_2_dom"/>
</dbReference>
<dbReference type="KEGG" id="muo:115468829"/>
<keyword evidence="6 11" id="KW-0547">Nucleotide-binding</keyword>
<evidence type="ECO:0000256" key="11">
    <source>
        <dbReference type="PIRNR" id="PIRNR001589"/>
    </source>
</evidence>
<dbReference type="GO" id="GO:0004066">
    <property type="term" value="F:asparagine synthase (glutamine-hydrolyzing) activity"/>
    <property type="evidence" value="ECO:0007669"/>
    <property type="project" value="UniProtKB-EC"/>
</dbReference>
<keyword evidence="7 11" id="KW-0067">ATP-binding</keyword>
<reference evidence="17 18" key="1">
    <citation type="submission" date="2025-04" db="UniProtKB">
        <authorList>
            <consortium name="RefSeq"/>
        </authorList>
    </citation>
    <scope>IDENTIFICATION</scope>
</reference>
<dbReference type="OrthoDB" id="409189at2759"/>
<organism evidence="16 17">
    <name type="scientific">Microcaecilia unicolor</name>
    <dbReference type="NCBI Taxonomy" id="1415580"/>
    <lineage>
        <taxon>Eukaryota</taxon>
        <taxon>Metazoa</taxon>
        <taxon>Chordata</taxon>
        <taxon>Craniata</taxon>
        <taxon>Vertebrata</taxon>
        <taxon>Euteleostomi</taxon>
        <taxon>Amphibia</taxon>
        <taxon>Gymnophiona</taxon>
        <taxon>Siphonopidae</taxon>
        <taxon>Microcaecilia</taxon>
    </lineage>
</organism>
<dbReference type="CTD" id="440"/>
<evidence type="ECO:0000256" key="3">
    <source>
        <dbReference type="ARBA" id="ARBA00021389"/>
    </source>
</evidence>
<feature type="site" description="Important for beta-aspartyl-AMP intermediate formation" evidence="13">
    <location>
        <position position="330"/>
    </location>
</feature>
<keyword evidence="8" id="KW-0061">Asparagine biosynthesis</keyword>
<feature type="chain" id="PRO_5044652508" description="Asparagine synthetase [glutamine-hydrolyzing]" evidence="14">
    <location>
        <begin position="30"/>
        <end position="526"/>
    </location>
</feature>
<dbReference type="PIRSF" id="PIRSF001589">
    <property type="entry name" value="Asn_synthetase_glu-h"/>
    <property type="match status" value="1"/>
</dbReference>
<dbReference type="NCBIfam" id="TIGR01536">
    <property type="entry name" value="asn_synth_AEB"/>
    <property type="match status" value="1"/>
</dbReference>
<dbReference type="EC" id="6.3.5.4" evidence="2"/>
<feature type="binding site" evidence="12">
    <location>
        <position position="253"/>
    </location>
    <ligand>
        <name>ATP</name>
        <dbReference type="ChEBI" id="CHEBI:30616"/>
    </ligand>
</feature>
<dbReference type="GO" id="GO:0005829">
    <property type="term" value="C:cytosol"/>
    <property type="evidence" value="ECO:0007669"/>
    <property type="project" value="TreeGrafter"/>
</dbReference>
<dbReference type="InterPro" id="IPR014729">
    <property type="entry name" value="Rossmann-like_a/b/a_fold"/>
</dbReference>
<sequence>MLMGSPTVVLVFHRLAMLTIYMVMQPIRGEEVSVSWLCYKGEIYNYKQLQKHFGFEYQTLVDGEVILHLYNKGEIEQTASMLDGVFAFILLDTLNRKVLLARDMYGVRPMFKVLTDDGFLAVCSEAKGLVNLKHSTSLSPKVEPFPPGHYELFDLKPNGKVASMELVKYHSFKDEPMHASYDSLEILPSGFDLETVKSNIRLLFENAVRKRLMAHRRIGCLLSGGLDSSLVAAVLLKLIKENSILYPLQTFAIGMEDSPDLKAARKVASHIGSEHHEVIFNSEEGIQAVDEVIFSLETYDITTVRASVGMYLVSKYIRKKTDSVVIFSGEGSDELTQGYIYFHKAPSPAEAAEDSERLLKELYMFDVLRADRTTAAHGLEMRVPFLDHRFTAYYLSLPAELRVPKNGIEKHLLRESFQDTDLLPKDILWRPKEAFSDGLTSIKKSWFTILQEHIENQVDDIMLEKAAEKFPFNPPKTKEGYFYRQIFEKYYPGHATWLTHYWMPRWIKATDPSARTLKHYKSDNKE</sequence>
<evidence type="ECO:0000256" key="9">
    <source>
        <dbReference type="ARBA" id="ARBA00030234"/>
    </source>
</evidence>
<accession>A0A6P7Y1L2</accession>
<dbReference type="AlphaFoldDB" id="A0A6P7Y1L2"/>
<feature type="domain" description="Glutamine amidotransferase type-2" evidence="15">
    <location>
        <begin position="1"/>
        <end position="156"/>
    </location>
</feature>
<evidence type="ECO:0000256" key="12">
    <source>
        <dbReference type="PIRSR" id="PIRSR001589-2"/>
    </source>
</evidence>
<evidence type="ECO:0000256" key="14">
    <source>
        <dbReference type="SAM" id="SignalP"/>
    </source>
</evidence>
<keyword evidence="16" id="KW-1185">Reference proteome</keyword>
<dbReference type="PROSITE" id="PS51278">
    <property type="entry name" value="GATASE_TYPE_2"/>
    <property type="match status" value="1"/>
</dbReference>
<evidence type="ECO:0000256" key="8">
    <source>
        <dbReference type="ARBA" id="ARBA00022888"/>
    </source>
</evidence>
<dbReference type="InterPro" id="IPR001962">
    <property type="entry name" value="Asn_synthase"/>
</dbReference>
<evidence type="ECO:0000256" key="13">
    <source>
        <dbReference type="PIRSR" id="PIRSR001589-3"/>
    </source>
</evidence>
<comment type="catalytic activity">
    <reaction evidence="10">
        <text>L-aspartate + L-glutamine + ATP + H2O = L-asparagine + L-glutamate + AMP + diphosphate + H(+)</text>
        <dbReference type="Rhea" id="RHEA:12228"/>
        <dbReference type="ChEBI" id="CHEBI:15377"/>
        <dbReference type="ChEBI" id="CHEBI:15378"/>
        <dbReference type="ChEBI" id="CHEBI:29985"/>
        <dbReference type="ChEBI" id="CHEBI:29991"/>
        <dbReference type="ChEBI" id="CHEBI:30616"/>
        <dbReference type="ChEBI" id="CHEBI:33019"/>
        <dbReference type="ChEBI" id="CHEBI:58048"/>
        <dbReference type="ChEBI" id="CHEBI:58359"/>
        <dbReference type="ChEBI" id="CHEBI:456215"/>
        <dbReference type="EC" id="6.3.5.4"/>
    </reaction>
</comment>
<keyword evidence="4" id="KW-0436">Ligase</keyword>